<comment type="caution">
    <text evidence="1">The sequence shown here is derived from an EMBL/GenBank/DDBJ whole genome shotgun (WGS) entry which is preliminary data.</text>
</comment>
<evidence type="ECO:0000313" key="2">
    <source>
        <dbReference type="Proteomes" id="UP000297703"/>
    </source>
</evidence>
<accession>A0A4D9DJQ8</accession>
<keyword evidence="2" id="KW-1185">Reference proteome</keyword>
<protein>
    <submittedName>
        <fullName evidence="1">Family 31 glucosidase KIAA1161-like protein</fullName>
    </submittedName>
</protein>
<proteinExistence type="predicted"/>
<dbReference type="Proteomes" id="UP000297703">
    <property type="component" value="Unassembled WGS sequence"/>
</dbReference>
<sequence>MAEMCAWTYGESGWLPVLNKVSLESSVHYFGKGKNPWAEGLFCSGNSYTTLLGKWESFVQDEPKPNKQQKKRALIYGLNMVCR</sequence>
<reference evidence="1 2" key="2">
    <citation type="submission" date="2019-04" db="EMBL/GenBank/DDBJ databases">
        <title>The genome sequence of big-headed turtle.</title>
        <authorList>
            <person name="Gong S."/>
        </authorList>
    </citation>
    <scope>NUCLEOTIDE SEQUENCE [LARGE SCALE GENOMIC DNA]</scope>
    <source>
        <strain evidence="1">DO16091913</strain>
        <tissue evidence="1">Muscle</tissue>
    </source>
</reference>
<organism evidence="1 2">
    <name type="scientific">Platysternon megacephalum</name>
    <name type="common">big-headed turtle</name>
    <dbReference type="NCBI Taxonomy" id="55544"/>
    <lineage>
        <taxon>Eukaryota</taxon>
        <taxon>Metazoa</taxon>
        <taxon>Chordata</taxon>
        <taxon>Craniata</taxon>
        <taxon>Vertebrata</taxon>
        <taxon>Euteleostomi</taxon>
        <taxon>Archelosauria</taxon>
        <taxon>Testudinata</taxon>
        <taxon>Testudines</taxon>
        <taxon>Cryptodira</taxon>
        <taxon>Durocryptodira</taxon>
        <taxon>Testudinoidea</taxon>
        <taxon>Platysternidae</taxon>
        <taxon>Platysternon</taxon>
    </lineage>
</organism>
<name>A0A4D9DJQ8_9SAUR</name>
<reference evidence="1 2" key="1">
    <citation type="submission" date="2019-04" db="EMBL/GenBank/DDBJ databases">
        <title>Draft genome of the big-headed turtle Platysternon megacephalum.</title>
        <authorList>
            <person name="Gong S."/>
        </authorList>
    </citation>
    <scope>NUCLEOTIDE SEQUENCE [LARGE SCALE GENOMIC DNA]</scope>
    <source>
        <strain evidence="1">DO16091913</strain>
        <tissue evidence="1">Muscle</tissue>
    </source>
</reference>
<evidence type="ECO:0000313" key="1">
    <source>
        <dbReference type="EMBL" id="TFJ95899.1"/>
    </source>
</evidence>
<dbReference type="AlphaFoldDB" id="A0A4D9DJQ8"/>
<dbReference type="EMBL" id="QXTE01001011">
    <property type="protein sequence ID" value="TFJ95899.1"/>
    <property type="molecule type" value="Genomic_DNA"/>
</dbReference>
<gene>
    <name evidence="1" type="ORF">DR999_PMT22373</name>
</gene>